<protein>
    <recommendedName>
        <fullName evidence="10">Cytochrome P450</fullName>
    </recommendedName>
</protein>
<dbReference type="Pfam" id="PF00067">
    <property type="entry name" value="p450"/>
    <property type="match status" value="1"/>
</dbReference>
<dbReference type="GO" id="GO:0004497">
    <property type="term" value="F:monooxygenase activity"/>
    <property type="evidence" value="ECO:0007669"/>
    <property type="project" value="UniProtKB-KW"/>
</dbReference>
<reference evidence="8 9" key="1">
    <citation type="submission" date="2019-02" db="EMBL/GenBank/DDBJ databases">
        <title>Genome sequencing of the rare red list fungi Phellinidium pouzarii.</title>
        <authorList>
            <person name="Buettner E."/>
            <person name="Kellner H."/>
        </authorList>
    </citation>
    <scope>NUCLEOTIDE SEQUENCE [LARGE SCALE GENOMIC DNA]</scope>
    <source>
        <strain evidence="8 9">DSM 108285</strain>
    </source>
</reference>
<evidence type="ECO:0000313" key="8">
    <source>
        <dbReference type="EMBL" id="THH06027.1"/>
    </source>
</evidence>
<keyword evidence="5 6" id="KW-0408">Iron</keyword>
<evidence type="ECO:0000256" key="7">
    <source>
        <dbReference type="RuleBase" id="RU000461"/>
    </source>
</evidence>
<dbReference type="GO" id="GO:0016705">
    <property type="term" value="F:oxidoreductase activity, acting on paired donors, with incorporation or reduction of molecular oxygen"/>
    <property type="evidence" value="ECO:0007669"/>
    <property type="project" value="InterPro"/>
</dbReference>
<keyword evidence="4 7" id="KW-0560">Oxidoreductase</keyword>
<evidence type="ECO:0000256" key="5">
    <source>
        <dbReference type="ARBA" id="ARBA00023004"/>
    </source>
</evidence>
<dbReference type="GO" id="GO:0005506">
    <property type="term" value="F:iron ion binding"/>
    <property type="evidence" value="ECO:0007669"/>
    <property type="project" value="InterPro"/>
</dbReference>
<keyword evidence="9" id="KW-1185">Reference proteome</keyword>
<dbReference type="InterPro" id="IPR036396">
    <property type="entry name" value="Cyt_P450_sf"/>
</dbReference>
<dbReference type="InterPro" id="IPR002403">
    <property type="entry name" value="Cyt_P450_E_grp-IV"/>
</dbReference>
<comment type="caution">
    <text evidence="8">The sequence shown here is derived from an EMBL/GenBank/DDBJ whole genome shotgun (WGS) entry which is preliminary data.</text>
</comment>
<dbReference type="OrthoDB" id="1844152at2759"/>
<accession>A0A4S4L487</accession>
<evidence type="ECO:0000256" key="3">
    <source>
        <dbReference type="ARBA" id="ARBA00022723"/>
    </source>
</evidence>
<organism evidence="8 9">
    <name type="scientific">Phellinidium pouzarii</name>
    <dbReference type="NCBI Taxonomy" id="167371"/>
    <lineage>
        <taxon>Eukaryota</taxon>
        <taxon>Fungi</taxon>
        <taxon>Dikarya</taxon>
        <taxon>Basidiomycota</taxon>
        <taxon>Agaricomycotina</taxon>
        <taxon>Agaricomycetes</taxon>
        <taxon>Hymenochaetales</taxon>
        <taxon>Hymenochaetaceae</taxon>
        <taxon>Phellinidium</taxon>
    </lineage>
</organism>
<gene>
    <name evidence="8" type="ORF">EW145_g4362</name>
</gene>
<dbReference type="Gene3D" id="1.10.630.10">
    <property type="entry name" value="Cytochrome P450"/>
    <property type="match status" value="1"/>
</dbReference>
<sequence length="409" mass="46636">MEHWIVVINKAENIEEVRKAPEEKFSFNEAVSDLIAGPWTIGMNIARNHYHQSIIRSHLTRCLGARFEDLKDELSTTFKELVPPTDVEKAKGIQIPGRNEDYVDLNITFSVDIVKTALRISKVPVFLRPILGPILTTTPRSVRRGMKHLGPLFEQRKREMEAHGKDWADKPADMISWILDEAPEDERQSISELTKRMLVINFAAIHTSSNSFTHALYHLALEREKYVEPLREEIERVIKEEGWTKIAMTKMQKLDSFMKESQRFNGINILVLNRKVLVDSTLPDGTFLPKGTFVAANAGAAHHDEELYSNPEVFDGFRFADMRKGSVEESTKHQMVSTSADYLAFGHGRHACPGRFFAVNELKAMMAYLLLTYDVKLEHEGTKPLDVWMGTRLVPNPTAKVMFKKRAAC</sequence>
<dbReference type="PANTHER" id="PTHR46206">
    <property type="entry name" value="CYTOCHROME P450"/>
    <property type="match status" value="1"/>
</dbReference>
<dbReference type="AlphaFoldDB" id="A0A4S4L487"/>
<dbReference type="PRINTS" id="PR00465">
    <property type="entry name" value="EP450IV"/>
</dbReference>
<evidence type="ECO:0008006" key="10">
    <source>
        <dbReference type="Google" id="ProtNLM"/>
    </source>
</evidence>
<dbReference type="PROSITE" id="PS00086">
    <property type="entry name" value="CYTOCHROME_P450"/>
    <property type="match status" value="1"/>
</dbReference>
<comment type="cofactor">
    <cofactor evidence="1 6">
        <name>heme</name>
        <dbReference type="ChEBI" id="CHEBI:30413"/>
    </cofactor>
</comment>
<feature type="binding site" description="axial binding residue" evidence="6">
    <location>
        <position position="352"/>
    </location>
    <ligand>
        <name>heme</name>
        <dbReference type="ChEBI" id="CHEBI:30413"/>
    </ligand>
    <ligandPart>
        <name>Fe</name>
        <dbReference type="ChEBI" id="CHEBI:18248"/>
    </ligandPart>
</feature>
<keyword evidence="3 6" id="KW-0479">Metal-binding</keyword>
<evidence type="ECO:0000256" key="2">
    <source>
        <dbReference type="ARBA" id="ARBA00010617"/>
    </source>
</evidence>
<dbReference type="SUPFAM" id="SSF48264">
    <property type="entry name" value="Cytochrome P450"/>
    <property type="match status" value="1"/>
</dbReference>
<evidence type="ECO:0000256" key="6">
    <source>
        <dbReference type="PIRSR" id="PIRSR602403-1"/>
    </source>
</evidence>
<dbReference type="GO" id="GO:0020037">
    <property type="term" value="F:heme binding"/>
    <property type="evidence" value="ECO:0007669"/>
    <property type="project" value="InterPro"/>
</dbReference>
<proteinExistence type="inferred from homology"/>
<keyword evidence="6 7" id="KW-0349">Heme</keyword>
<dbReference type="InterPro" id="IPR001128">
    <property type="entry name" value="Cyt_P450"/>
</dbReference>
<dbReference type="Proteomes" id="UP000308199">
    <property type="component" value="Unassembled WGS sequence"/>
</dbReference>
<evidence type="ECO:0000313" key="9">
    <source>
        <dbReference type="Proteomes" id="UP000308199"/>
    </source>
</evidence>
<evidence type="ECO:0000256" key="1">
    <source>
        <dbReference type="ARBA" id="ARBA00001971"/>
    </source>
</evidence>
<dbReference type="CDD" id="cd11041">
    <property type="entry name" value="CYP503A1-like"/>
    <property type="match status" value="1"/>
</dbReference>
<name>A0A4S4L487_9AGAM</name>
<dbReference type="InterPro" id="IPR017972">
    <property type="entry name" value="Cyt_P450_CS"/>
</dbReference>
<evidence type="ECO:0000256" key="4">
    <source>
        <dbReference type="ARBA" id="ARBA00023002"/>
    </source>
</evidence>
<keyword evidence="7" id="KW-0503">Monooxygenase</keyword>
<dbReference type="EMBL" id="SGPK01000221">
    <property type="protein sequence ID" value="THH06027.1"/>
    <property type="molecule type" value="Genomic_DNA"/>
</dbReference>
<comment type="similarity">
    <text evidence="2 7">Belongs to the cytochrome P450 family.</text>
</comment>